<sequence>MNINPLNDAENIRQQRNLTNSQRKNNLSIKEGVLVNNLVKDKSCNLNTTKDTYIISDQSTMPEALYQDNKIIDKKLIPLSTIALGVMSTITIITGFARHSAKIAKDLPKEKWLPAVTRNVQLSRETHQLIYQFIQNPNKKTFIAGAGVLTLSAMAFMGKTFFDGYKDIWVKRKEANIQKNLQENLITVETQSFSGKMQIIRSMLSKYTKDFEKYLKDDNEKILPNFEKKLFSSITFQSENKNDNKSTSNFGNIVLGIGTFTGIIGLGFLAIKNLSKSKHYLKEGVENTKELIQAVVKKSDTNSKNIDEDFLEHMFMSIDDGAENLTEFITKQINLLNWKSEDKNTFLKKILTKLKTSTTKANPNYAGDGTPRPAFNSFVEDYRAFFYNWLLDTNNPQFKYLFYGITGLTAATYGGKLAGDAIKEVQVKKINAETELELQKKLVSTELRNFKSKKDAAIQPLVEEFYKQVDSGKRSKEELKTMAENILFEIKNGPPFVYS</sequence>
<keyword evidence="1" id="KW-1133">Transmembrane helix</keyword>
<gene>
    <name evidence="2" type="ORF">Melaina855_1750</name>
</gene>
<dbReference type="EMBL" id="MN577570">
    <property type="protein sequence ID" value="QGT49788.1"/>
    <property type="molecule type" value="Genomic_DNA"/>
</dbReference>
<feature type="transmembrane region" description="Helical" evidence="1">
    <location>
        <begin position="250"/>
        <end position="271"/>
    </location>
</feature>
<feature type="transmembrane region" description="Helical" evidence="1">
    <location>
        <begin position="142"/>
        <end position="162"/>
    </location>
</feature>
<evidence type="ECO:0000313" key="2">
    <source>
        <dbReference type="EMBL" id="QGT49788.1"/>
    </source>
</evidence>
<evidence type="ECO:0000256" key="1">
    <source>
        <dbReference type="SAM" id="Phobius"/>
    </source>
</evidence>
<feature type="transmembrane region" description="Helical" evidence="1">
    <location>
        <begin position="76"/>
        <end position="97"/>
    </location>
</feature>
<dbReference type="AlphaFoldDB" id="A0A650EKZ8"/>
<organism evidence="2">
    <name type="scientific">uncultured Candidatus Melainabacteria bacterium</name>
    <dbReference type="NCBI Taxonomy" id="2682970"/>
    <lineage>
        <taxon>Bacteria</taxon>
        <taxon>Bacillati</taxon>
        <taxon>Candidatus Melainabacteria</taxon>
        <taxon>environmental samples</taxon>
    </lineage>
</organism>
<proteinExistence type="predicted"/>
<accession>A0A650EKZ8</accession>
<name>A0A650EKZ8_9BACT</name>
<reference evidence="2" key="1">
    <citation type="journal article" date="2020" name="J. ISSAAS">
        <title>Lactobacilli and other gastrointestinal microbiota of Peromyscus leucopus, reservoir host for agents of Lyme disease and other zoonoses in North America.</title>
        <authorList>
            <person name="Milovic A."/>
            <person name="Bassam K."/>
            <person name="Shao H."/>
            <person name="Chatzistamou I."/>
            <person name="Tufts D.M."/>
            <person name="Diuk-Wasser M."/>
            <person name="Barbour A.G."/>
        </authorList>
    </citation>
    <scope>NUCLEOTIDE SEQUENCE</scope>
    <source>
        <strain evidence="2">LL20</strain>
    </source>
</reference>
<protein>
    <submittedName>
        <fullName evidence="2">Uncharacterized protein</fullName>
    </submittedName>
</protein>
<keyword evidence="1" id="KW-0472">Membrane</keyword>
<keyword evidence="1" id="KW-0812">Transmembrane</keyword>